<dbReference type="InterPro" id="IPR016024">
    <property type="entry name" value="ARM-type_fold"/>
</dbReference>
<dbReference type="SMART" id="SM00567">
    <property type="entry name" value="EZ_HEAT"/>
    <property type="match status" value="2"/>
</dbReference>
<dbReference type="RefSeq" id="XP_006825833.1">
    <property type="nucleotide sequence ID" value="XM_006825770.1"/>
</dbReference>
<proteinExistence type="predicted"/>
<reference evidence="2" key="1">
    <citation type="submission" date="2025-08" db="UniProtKB">
        <authorList>
            <consortium name="RefSeq"/>
        </authorList>
    </citation>
    <scope>IDENTIFICATION</scope>
    <source>
        <tissue evidence="2">Testes</tissue>
    </source>
</reference>
<dbReference type="PANTHER" id="PTHR12697">
    <property type="entry name" value="PBS LYASE HEAT-LIKE PROTEIN"/>
    <property type="match status" value="1"/>
</dbReference>
<evidence type="ECO:0000313" key="1">
    <source>
        <dbReference type="Proteomes" id="UP000694865"/>
    </source>
</evidence>
<dbReference type="SUPFAM" id="SSF48371">
    <property type="entry name" value="ARM repeat"/>
    <property type="match status" value="1"/>
</dbReference>
<keyword evidence="1" id="KW-1185">Reference proteome</keyword>
<accession>A0ABM0N0P2</accession>
<feature type="non-terminal residue" evidence="2">
    <location>
        <position position="249"/>
    </location>
</feature>
<protein>
    <submittedName>
        <fullName evidence="2">Deoxyhypusine hydroxylase-like</fullName>
    </submittedName>
</protein>
<dbReference type="InterPro" id="IPR011989">
    <property type="entry name" value="ARM-like"/>
</dbReference>
<dbReference type="Proteomes" id="UP000694865">
    <property type="component" value="Unplaced"/>
</dbReference>
<gene>
    <name evidence="2" type="primary">LOC102808410</name>
</gene>
<sequence length="249" mass="28128">MADNITVENMQHMLCNEKLSMAERFRGIFALHNLGGKEAIDSLLTCLDNPSALLKHEAVFCIGQIQDPYAIPYLINVLENTSQEPIVRHEAATLPGAVDCFRFSDFSRHETPTMRESYTHTPYFCSIAVWYYSMCSVHTCFKETDSRPVQCRGGFQKRAISRKNHLACARIAETCELALARINWLNSNKHIQVENSYKSVDPAPASVDDNVESLKATLLNESLPLFDRYRAMFALRNKAGQKSVFALAE</sequence>
<name>A0ABM0N0P2_SACKO</name>
<dbReference type="Gene3D" id="1.25.10.10">
    <property type="entry name" value="Leucine-rich Repeat Variant"/>
    <property type="match status" value="1"/>
</dbReference>
<dbReference type="Pfam" id="PF13646">
    <property type="entry name" value="HEAT_2"/>
    <property type="match status" value="1"/>
</dbReference>
<dbReference type="PANTHER" id="PTHR12697:SF5">
    <property type="entry name" value="DEOXYHYPUSINE HYDROXYLASE"/>
    <property type="match status" value="1"/>
</dbReference>
<dbReference type="InterPro" id="IPR004155">
    <property type="entry name" value="PBS_lyase_HEAT"/>
</dbReference>
<dbReference type="GeneID" id="102808410"/>
<organism evidence="1 2">
    <name type="scientific">Saccoglossus kowalevskii</name>
    <name type="common">Acorn worm</name>
    <dbReference type="NCBI Taxonomy" id="10224"/>
    <lineage>
        <taxon>Eukaryota</taxon>
        <taxon>Metazoa</taxon>
        <taxon>Hemichordata</taxon>
        <taxon>Enteropneusta</taxon>
        <taxon>Harrimaniidae</taxon>
        <taxon>Saccoglossus</taxon>
    </lineage>
</organism>
<evidence type="ECO:0000313" key="2">
    <source>
        <dbReference type="RefSeq" id="XP_006825833.1"/>
    </source>
</evidence>